<evidence type="ECO:0000313" key="3">
    <source>
        <dbReference type="Proteomes" id="UP001055453"/>
    </source>
</evidence>
<feature type="coiled-coil region" evidence="1">
    <location>
        <begin position="36"/>
        <end position="80"/>
    </location>
</feature>
<dbReference type="RefSeq" id="WP_251958386.1">
    <property type="nucleotide sequence ID" value="NZ_AP025732.1"/>
</dbReference>
<sequence length="131" mass="14607">MSRRKRTSRVLEKAELRASGLKAIDSNMDFGNNCDLQSLTQVIEQLRTMLDAYNTALTVIDSSKTKIDAIEKTLSNLTDKMVRGVAFKYGKDSSEYEMAGGVRDSERVRKSRLSRLKAVAGEVLDENSKIA</sequence>
<dbReference type="EMBL" id="AP025732">
    <property type="protein sequence ID" value="BDI14880.1"/>
    <property type="molecule type" value="Genomic_DNA"/>
</dbReference>
<reference evidence="2" key="1">
    <citation type="submission" date="2022-04" db="EMBL/GenBank/DDBJ databases">
        <title>Complete genome sequence of a cyanobacterium, Nostoc sp. SO-36, isolated in Antarctica.</title>
        <authorList>
            <person name="Kanesaki Y."/>
            <person name="Effendi D."/>
            <person name="Sakamoto T."/>
            <person name="Ohtani S."/>
            <person name="Awai K."/>
        </authorList>
    </citation>
    <scope>NUCLEOTIDE SEQUENCE</scope>
    <source>
        <strain evidence="2">SO-36</strain>
    </source>
</reference>
<evidence type="ECO:0000313" key="2">
    <source>
        <dbReference type="EMBL" id="BDI14880.1"/>
    </source>
</evidence>
<organism evidence="2 3">
    <name type="scientific">Nostoc cf. commune SO-36</name>
    <dbReference type="NCBI Taxonomy" id="449208"/>
    <lineage>
        <taxon>Bacteria</taxon>
        <taxon>Bacillati</taxon>
        <taxon>Cyanobacteriota</taxon>
        <taxon>Cyanophyceae</taxon>
        <taxon>Nostocales</taxon>
        <taxon>Nostocaceae</taxon>
        <taxon>Nostoc</taxon>
    </lineage>
</organism>
<name>A0ABN6PWB6_NOSCO</name>
<proteinExistence type="predicted"/>
<evidence type="ECO:0000256" key="1">
    <source>
        <dbReference type="SAM" id="Coils"/>
    </source>
</evidence>
<keyword evidence="1" id="KW-0175">Coiled coil</keyword>
<gene>
    <name evidence="2" type="ORF">ANSO36C_06820</name>
</gene>
<dbReference type="Proteomes" id="UP001055453">
    <property type="component" value="Chromosome"/>
</dbReference>
<accession>A0ABN6PWB6</accession>
<protein>
    <submittedName>
        <fullName evidence="2">Uncharacterized protein</fullName>
    </submittedName>
</protein>
<keyword evidence="3" id="KW-1185">Reference proteome</keyword>